<dbReference type="InterPro" id="IPR043142">
    <property type="entry name" value="PapC-like_C_sf"/>
</dbReference>
<keyword evidence="5 10" id="KW-1029">Fimbrium biogenesis</keyword>
<feature type="domain" description="PapC-like C-terminal" evidence="11">
    <location>
        <begin position="800"/>
        <end position="858"/>
    </location>
</feature>
<dbReference type="FunFam" id="2.60.40.2610:FF:000001">
    <property type="entry name" value="Outer membrane fimbrial usher protein"/>
    <property type="match status" value="1"/>
</dbReference>
<keyword evidence="3 10" id="KW-0813">Transport</keyword>
<comment type="subcellular location">
    <subcellularLocation>
        <location evidence="1 10">Cell outer membrane</location>
        <topology evidence="1 10">Multi-pass membrane protein</topology>
    </subcellularLocation>
</comment>
<dbReference type="InterPro" id="IPR037224">
    <property type="entry name" value="PapC_N_sf"/>
</dbReference>
<dbReference type="GO" id="GO:0015473">
    <property type="term" value="F:fimbrial usher porin activity"/>
    <property type="evidence" value="ECO:0007669"/>
    <property type="project" value="InterPro"/>
</dbReference>
<dbReference type="Pfam" id="PF13953">
    <property type="entry name" value="PapC_C"/>
    <property type="match status" value="1"/>
</dbReference>
<comment type="similarity">
    <text evidence="2 10">Belongs to the fimbrial export usher family.</text>
</comment>
<dbReference type="InterPro" id="IPR042186">
    <property type="entry name" value="FimD_plug_dom"/>
</dbReference>
<keyword evidence="8 10" id="KW-0472">Membrane</keyword>
<evidence type="ECO:0000256" key="2">
    <source>
        <dbReference type="ARBA" id="ARBA00008064"/>
    </source>
</evidence>
<dbReference type="GO" id="GO:0009297">
    <property type="term" value="P:pilus assembly"/>
    <property type="evidence" value="ECO:0007669"/>
    <property type="project" value="InterPro"/>
</dbReference>
<evidence type="ECO:0000313" key="13">
    <source>
        <dbReference type="EMBL" id="RJF54055.1"/>
    </source>
</evidence>
<dbReference type="InterPro" id="IPR025885">
    <property type="entry name" value="PapC_N"/>
</dbReference>
<name>A0AA92X343_9GAMM</name>
<keyword evidence="9 10" id="KW-0998">Cell outer membrane</keyword>
<keyword evidence="4" id="KW-1134">Transmembrane beta strand</keyword>
<comment type="caution">
    <text evidence="13">The sequence shown here is derived from an EMBL/GenBank/DDBJ whole genome shotgun (WGS) entry which is preliminary data.</text>
</comment>
<gene>
    <name evidence="13" type="ORF">D4100_18950</name>
</gene>
<dbReference type="InterPro" id="IPR025949">
    <property type="entry name" value="PapC-like_C"/>
</dbReference>
<organism evidence="13 14">
    <name type="scientific">Serratia inhibens</name>
    <dbReference type="NCBI Taxonomy" id="2338073"/>
    <lineage>
        <taxon>Bacteria</taxon>
        <taxon>Pseudomonadati</taxon>
        <taxon>Pseudomonadota</taxon>
        <taxon>Gammaproteobacteria</taxon>
        <taxon>Enterobacterales</taxon>
        <taxon>Yersiniaceae</taxon>
        <taxon>Serratia</taxon>
    </lineage>
</organism>
<dbReference type="PROSITE" id="PS01151">
    <property type="entry name" value="FIMBRIAL_USHER"/>
    <property type="match status" value="1"/>
</dbReference>
<evidence type="ECO:0000313" key="14">
    <source>
        <dbReference type="Proteomes" id="UP000284338"/>
    </source>
</evidence>
<evidence type="ECO:0000256" key="3">
    <source>
        <dbReference type="ARBA" id="ARBA00022448"/>
    </source>
</evidence>
<dbReference type="Gene3D" id="3.10.20.410">
    <property type="match status" value="1"/>
</dbReference>
<dbReference type="Pfam" id="PF00577">
    <property type="entry name" value="Usher"/>
    <property type="match status" value="1"/>
</dbReference>
<dbReference type="Gene3D" id="2.60.40.2610">
    <property type="entry name" value="Outer membrane usher protein FimD, plug domain"/>
    <property type="match status" value="1"/>
</dbReference>
<dbReference type="Gene3D" id="2.60.40.2070">
    <property type="match status" value="1"/>
</dbReference>
<dbReference type="Pfam" id="PF13954">
    <property type="entry name" value="PapC_N"/>
    <property type="match status" value="1"/>
</dbReference>
<protein>
    <submittedName>
        <fullName evidence="13">Fimbrial protein FimD</fullName>
    </submittedName>
</protein>
<evidence type="ECO:0000256" key="1">
    <source>
        <dbReference type="ARBA" id="ARBA00004571"/>
    </source>
</evidence>
<evidence type="ECO:0000256" key="10">
    <source>
        <dbReference type="RuleBase" id="RU003884"/>
    </source>
</evidence>
<dbReference type="SUPFAM" id="SSF141729">
    <property type="entry name" value="FimD N-terminal domain-like"/>
    <property type="match status" value="1"/>
</dbReference>
<reference evidence="13 14" key="1">
    <citation type="submission" date="2018-09" db="EMBL/GenBank/DDBJ databases">
        <title>Draft genome of a novel serratia sp. strain with antifungal activity.</title>
        <authorList>
            <person name="Dichmann S.I."/>
            <person name="Park B.P."/>
            <person name="Pathiraja D."/>
            <person name="Choi I.-G."/>
            <person name="Stougaard P."/>
            <person name="Hennessy R.C."/>
        </authorList>
    </citation>
    <scope>NUCLEOTIDE SEQUENCE [LARGE SCALE GENOMIC DNA]</scope>
    <source>
        <strain evidence="13 14">S40</strain>
    </source>
</reference>
<dbReference type="PANTHER" id="PTHR30451">
    <property type="entry name" value="OUTER MEMBRANE USHER PROTEIN"/>
    <property type="match status" value="1"/>
</dbReference>
<dbReference type="Gene3D" id="2.60.40.3110">
    <property type="match status" value="1"/>
</dbReference>
<dbReference type="FunFam" id="2.60.40.3110:FF:000001">
    <property type="entry name" value="Putative fimbrial outer membrane usher"/>
    <property type="match status" value="1"/>
</dbReference>
<keyword evidence="7" id="KW-0732">Signal</keyword>
<dbReference type="InterPro" id="IPR018030">
    <property type="entry name" value="Fimbrial_membr_usher_CS"/>
</dbReference>
<keyword evidence="6 10" id="KW-0812">Transmembrane</keyword>
<evidence type="ECO:0000256" key="6">
    <source>
        <dbReference type="ARBA" id="ARBA00022692"/>
    </source>
</evidence>
<evidence type="ECO:0000256" key="7">
    <source>
        <dbReference type="ARBA" id="ARBA00022729"/>
    </source>
</evidence>
<sequence length="874" mass="95332">MWTLKKQGNHQFRIIKISPGSFFSVTAALTCLVFTQAHAELYFAPALISADPQMVADLSRFEKSGTQLPGNYQVDIYVNEEYITSRSLNFSIAENKVSKNVDDIRDDTGLIACLMPSDLESLGVNINKFLLPTTENNEKCISPGEYIPDAFTFFDFERMRLNISIPQAAMLSSARGSISSERWDSGINAAILNYSFSGNSSNGIYGNSRSNYINLNSGLNIGAWRIRDFRNFNEYDSKYYSYRKWQHTQSYAERIITPLRSELMVGDGSTNSDVFDSLGFRGVQIATDENMYPDSMRGFAPVVRGTARTNARVTIKQNGYTVYQTFVSPGAFIINDLYPVGSSGDLEVLVVEADGSTQAYTVPFSSLPVLQREGQLKYSLTAGRYQAGSDRYNHPKFMQGTLVLGLPNNITVYGGMQLAENYLSGLLGGGFNLGVLGALSADVTKASSTLADGSQHQGLSLRFLYARTLNSLGTTFQVSGYRYSTQGFHSLDETALKKMNGWRYDADTVDAEGMPIKLPNSDYYNLNNSRRAKLQASISQQIGNMGSVYFSGVRQTYWNTTGINNSLQAGVTGSVGRVNYSLSYSYNKTSEQPVADRSVFLSMSVPLDSLFSDKNRRTIYATYNASKDSDGTISHQTGFNGTALEANNMDWNISQGYTKKGGNNGALGLNYKGGNGNASLGYSYSSTYRQTNYGFAGGAILHSDGLTLGQPLGDTSVLVAAPGLAAVSVENEAGVSTDSRGYAIKPYASAYHENRVALDPTSLDDFTDIETSVSRVVPTRGAIVRASFKGHSGYRVIFSLNYKGSPLPFGTLVTAGERGGIVGDNGQVYLSGMQDEGIIRAEWGGGKSRQCSLNYRFTAQMKNQTVVKINGDCQ</sequence>
<dbReference type="InterPro" id="IPR000015">
    <property type="entry name" value="Fimb_usher"/>
</dbReference>
<dbReference type="AlphaFoldDB" id="A0AA92X343"/>
<evidence type="ECO:0000259" key="11">
    <source>
        <dbReference type="Pfam" id="PF13953"/>
    </source>
</evidence>
<dbReference type="EMBL" id="QYYG01000007">
    <property type="protein sequence ID" value="RJF54055.1"/>
    <property type="molecule type" value="Genomic_DNA"/>
</dbReference>
<evidence type="ECO:0000256" key="4">
    <source>
        <dbReference type="ARBA" id="ARBA00022452"/>
    </source>
</evidence>
<dbReference type="PANTHER" id="PTHR30451:SF21">
    <property type="entry name" value="FIMBRIAL USHER DOMAIN-CONTAINING PROTEIN YDET-RELATED"/>
    <property type="match status" value="1"/>
</dbReference>
<dbReference type="GO" id="GO:0009279">
    <property type="term" value="C:cell outer membrane"/>
    <property type="evidence" value="ECO:0007669"/>
    <property type="project" value="UniProtKB-SubCell"/>
</dbReference>
<proteinExistence type="inferred from homology"/>
<evidence type="ECO:0000256" key="5">
    <source>
        <dbReference type="ARBA" id="ARBA00022558"/>
    </source>
</evidence>
<keyword evidence="14" id="KW-1185">Reference proteome</keyword>
<accession>A0AA92X343</accession>
<dbReference type="Proteomes" id="UP000284338">
    <property type="component" value="Unassembled WGS sequence"/>
</dbReference>
<evidence type="ECO:0000256" key="8">
    <source>
        <dbReference type="ARBA" id="ARBA00023136"/>
    </source>
</evidence>
<evidence type="ECO:0000256" key="9">
    <source>
        <dbReference type="ARBA" id="ARBA00023237"/>
    </source>
</evidence>
<dbReference type="RefSeq" id="WP_119805009.1">
    <property type="nucleotide sequence ID" value="NZ_QYYG01000007.1"/>
</dbReference>
<feature type="domain" description="PapC N-terminal" evidence="12">
    <location>
        <begin position="42"/>
        <end position="197"/>
    </location>
</feature>
<evidence type="ECO:0000259" key="12">
    <source>
        <dbReference type="Pfam" id="PF13954"/>
    </source>
</evidence>